<dbReference type="AlphaFoldDB" id="I0KHD1"/>
<keyword evidence="3" id="KW-0614">Plasmid</keyword>
<dbReference type="EMBL" id="HE796684">
    <property type="protein sequence ID" value="CCH03534.1"/>
    <property type="molecule type" value="Genomic_DNA"/>
</dbReference>
<reference evidence="3 4" key="1">
    <citation type="journal article" date="2012" name="J. Bacteriol.">
        <title>Genome Sequence of Fibrella aestuarina BUZ 2T, a Filamentous Marine Bacterium.</title>
        <authorList>
            <person name="Filippini M."/>
            <person name="Qi W."/>
            <person name="Blom J."/>
            <person name="Goesmann A."/>
            <person name="Smits T.H."/>
            <person name="Bagheri H.C."/>
        </authorList>
    </citation>
    <scope>NUCLEOTIDE SEQUENCE [LARGE SCALE GENOMIC DNA]</scope>
    <source>
        <strain evidence="4">BUZ 2T</strain>
        <plasmid evidence="3 4">pFAES01</plasmid>
    </source>
</reference>
<gene>
    <name evidence="3" type="ORF">FAES_pFAES01040</name>
</gene>
<dbReference type="eggNOG" id="ENOG5033V25">
    <property type="taxonomic scope" value="Bacteria"/>
</dbReference>
<dbReference type="Proteomes" id="UP000011058">
    <property type="component" value="Plasmid pFAES01"/>
</dbReference>
<sequence length="254" mass="28211">MSGQYSFSTAPTSFVMTPSPFNPETDTLGANRATGSATSTPPSKLYSTNPYWKRSGNSAQEEQSVPESAPSINVAETPVVEELLLPSHLIAALTSAIDKASQAQGEQLTRQLSDWLPTMSQKLTPVVEQYLEKSLPKVVKVEQPGQTTLLLVRYLTIGMVVSGLVMGGLLFAWLQARQQRDTFANGFWLHRYVKAKATVDRSTAVTQLLRNADTLHQSSAFSAELTRLESIIEARQQQYQLQLRERELIRNKNR</sequence>
<evidence type="ECO:0000256" key="1">
    <source>
        <dbReference type="SAM" id="MobiDB-lite"/>
    </source>
</evidence>
<protein>
    <submittedName>
        <fullName evidence="3">Uncharacterized protein</fullName>
    </submittedName>
</protein>
<feature type="compositionally biased region" description="Polar residues" evidence="1">
    <location>
        <begin position="1"/>
        <end position="16"/>
    </location>
</feature>
<name>I0KHD1_9BACT</name>
<evidence type="ECO:0000313" key="4">
    <source>
        <dbReference type="Proteomes" id="UP000011058"/>
    </source>
</evidence>
<keyword evidence="4" id="KW-1185">Reference proteome</keyword>
<evidence type="ECO:0000256" key="2">
    <source>
        <dbReference type="SAM" id="Phobius"/>
    </source>
</evidence>
<dbReference type="HOGENOM" id="CLU_1093026_0_0_10"/>
<keyword evidence="2" id="KW-0812">Transmembrane</keyword>
<geneLocation type="plasmid" evidence="3 4">
    <name>pFAES01</name>
</geneLocation>
<dbReference type="KEGG" id="fae:FAES_pFAES01040"/>
<evidence type="ECO:0000313" key="3">
    <source>
        <dbReference type="EMBL" id="CCH03534.1"/>
    </source>
</evidence>
<keyword evidence="2" id="KW-0472">Membrane</keyword>
<organism evidence="3 4">
    <name type="scientific">Fibrella aestuarina BUZ 2</name>
    <dbReference type="NCBI Taxonomy" id="1166018"/>
    <lineage>
        <taxon>Bacteria</taxon>
        <taxon>Pseudomonadati</taxon>
        <taxon>Bacteroidota</taxon>
        <taxon>Cytophagia</taxon>
        <taxon>Cytophagales</taxon>
        <taxon>Spirosomataceae</taxon>
        <taxon>Fibrella</taxon>
    </lineage>
</organism>
<accession>I0KHD1</accession>
<keyword evidence="2" id="KW-1133">Transmembrane helix</keyword>
<feature type="compositionally biased region" description="Polar residues" evidence="1">
    <location>
        <begin position="33"/>
        <end position="66"/>
    </location>
</feature>
<proteinExistence type="predicted"/>
<feature type="region of interest" description="Disordered" evidence="1">
    <location>
        <begin position="1"/>
        <end position="70"/>
    </location>
</feature>
<feature type="transmembrane region" description="Helical" evidence="2">
    <location>
        <begin position="151"/>
        <end position="174"/>
    </location>
</feature>